<reference evidence="2" key="1">
    <citation type="submission" date="2015-06" db="EMBL/GenBank/DDBJ databases">
        <title>Evolution and Diversity of Sexually-Related Genes in an Arbuscular Mycorrhizal Fungi.</title>
        <authorList>
            <person name="Charron P."/>
            <person name="Marton T."/>
            <person name="Corradi N."/>
        </authorList>
    </citation>
    <scope>NUCLEOTIDE SEQUENCE</scope>
    <source>
        <strain evidence="2">A4</strain>
    </source>
</reference>
<gene>
    <name evidence="2" type="primary">HMG123</name>
</gene>
<evidence type="ECO:0000313" key="2">
    <source>
        <dbReference type="EMBL" id="ANQ32206.1"/>
    </source>
</evidence>
<dbReference type="GO" id="GO:0016020">
    <property type="term" value="C:membrane"/>
    <property type="evidence" value="ECO:0007669"/>
    <property type="project" value="UniProtKB-SubCell"/>
</dbReference>
<accession>A0A1B1ETS5</accession>
<protein>
    <submittedName>
        <fullName evidence="2">MATA-HMG</fullName>
    </submittedName>
</protein>
<dbReference type="InterPro" id="IPR014010">
    <property type="entry name" value="REJ_dom"/>
</dbReference>
<sequence length="42" mass="5007">MFLTYVLIHITNSMKCIVNWTISRFLTTLRNRINSVLVPSYF</sequence>
<feature type="domain" description="REJ" evidence="1">
    <location>
        <begin position="1"/>
        <end position="42"/>
    </location>
</feature>
<proteinExistence type="predicted"/>
<organism evidence="2">
    <name type="scientific">Rhizophagus irregularis</name>
    <dbReference type="NCBI Taxonomy" id="588596"/>
    <lineage>
        <taxon>Eukaryota</taxon>
        <taxon>Fungi</taxon>
        <taxon>Fungi incertae sedis</taxon>
        <taxon>Mucoromycota</taxon>
        <taxon>Glomeromycotina</taxon>
        <taxon>Glomeromycetes</taxon>
        <taxon>Glomerales</taxon>
        <taxon>Glomeraceae</taxon>
        <taxon>Rhizophagus</taxon>
    </lineage>
</organism>
<evidence type="ECO:0000259" key="1">
    <source>
        <dbReference type="PROSITE" id="PS51111"/>
    </source>
</evidence>
<dbReference type="PROSITE" id="PS51111">
    <property type="entry name" value="REJ"/>
    <property type="match status" value="1"/>
</dbReference>
<dbReference type="EMBL" id="KT212854">
    <property type="protein sequence ID" value="ANQ32206.1"/>
    <property type="molecule type" value="Genomic_DNA"/>
</dbReference>
<dbReference type="AlphaFoldDB" id="A0A1B1ETS5"/>
<name>A0A1B1ETS5_9GLOM</name>